<dbReference type="InterPro" id="IPR010131">
    <property type="entry name" value="MdtP/NodT-like"/>
</dbReference>
<evidence type="ECO:0000256" key="3">
    <source>
        <dbReference type="SAM" id="MobiDB-lite"/>
    </source>
</evidence>
<dbReference type="Pfam" id="PF02321">
    <property type="entry name" value="OEP"/>
    <property type="match status" value="2"/>
</dbReference>
<dbReference type="KEGG" id="spii:G7077_03080"/>
<dbReference type="AlphaFoldDB" id="A0A6G7YT34"/>
<proteinExistence type="inferred from homology"/>
<feature type="compositionally biased region" description="Low complexity" evidence="3">
    <location>
        <begin position="101"/>
        <end position="113"/>
    </location>
</feature>
<dbReference type="GO" id="GO:0015562">
    <property type="term" value="F:efflux transmembrane transporter activity"/>
    <property type="evidence" value="ECO:0007669"/>
    <property type="project" value="InterPro"/>
</dbReference>
<dbReference type="Gene3D" id="1.20.1600.10">
    <property type="entry name" value="Outer membrane efflux proteins (OEP)"/>
    <property type="match status" value="1"/>
</dbReference>
<keyword evidence="2" id="KW-1134">Transmembrane beta strand</keyword>
<evidence type="ECO:0000313" key="4">
    <source>
        <dbReference type="EMBL" id="QIK79900.1"/>
    </source>
</evidence>
<evidence type="ECO:0000313" key="5">
    <source>
        <dbReference type="Proteomes" id="UP000503222"/>
    </source>
</evidence>
<feature type="region of interest" description="Disordered" evidence="3">
    <location>
        <begin position="96"/>
        <end position="116"/>
    </location>
</feature>
<evidence type="ECO:0000256" key="1">
    <source>
        <dbReference type="ARBA" id="ARBA00007613"/>
    </source>
</evidence>
<dbReference type="Proteomes" id="UP000503222">
    <property type="component" value="Chromosome"/>
</dbReference>
<keyword evidence="2" id="KW-0564">Palmitate</keyword>
<keyword evidence="2" id="KW-0449">Lipoprotein</keyword>
<keyword evidence="2" id="KW-0812">Transmembrane</keyword>
<dbReference type="SUPFAM" id="SSF56954">
    <property type="entry name" value="Outer membrane efflux proteins (OEP)"/>
    <property type="match status" value="1"/>
</dbReference>
<comment type="subcellular location">
    <subcellularLocation>
        <location evidence="2">Cell membrane</location>
        <topology evidence="2">Lipid-anchor</topology>
    </subcellularLocation>
</comment>
<sequence length="471" mass="49797">MLLLLLLAGCTSLDPKLTPTPLPVPASWPAGDAYLRQNEVALPVFTYRDVFRDVRLQALIQQALANNRDIRIAVANIAAARERVTITRANQFPRVDSSADTSVSKGGSTAGAVGSSGGVRQSYALRVSPSFEIDLFGRLASLTRAEQQRFLATEAAARSVRLTLIGDLADAWLDYAADSSLLRIAEDTAAAAEQSLTLTRARLRGGVAPATDLLQAQQVLETARQDVAEQRTARAQDANLIQLLVGAPIAPGTLPESIERAGDTFAPLPAGLDSRVLLRRPDVVQAEFTLYAANAEIGAARAALFPTISLTGLLGLASSSLTSLFSSGAFTWSAGAGAGYTIFNAGAGRANVRLSQAERDAALASYERAIQTAFREVADALADRGTVEERLRATQANVAAASETLRLVNARYRGGIDSYFTTLDAQRTLYNAQQGRVAVQRQRAGNAVDLYRALGADAAIAEPTEPGEAGS</sequence>
<keyword evidence="5" id="KW-1185">Reference proteome</keyword>
<evidence type="ECO:0000256" key="2">
    <source>
        <dbReference type="RuleBase" id="RU362097"/>
    </source>
</evidence>
<dbReference type="EMBL" id="CP049869">
    <property type="protein sequence ID" value="QIK79900.1"/>
    <property type="molecule type" value="Genomic_DNA"/>
</dbReference>
<dbReference type="Gene3D" id="2.20.200.10">
    <property type="entry name" value="Outer membrane efflux proteins (OEP)"/>
    <property type="match status" value="1"/>
</dbReference>
<organism evidence="4 5">
    <name type="scientific">Sphingomonas piscis</name>
    <dbReference type="NCBI Taxonomy" id="2714943"/>
    <lineage>
        <taxon>Bacteria</taxon>
        <taxon>Pseudomonadati</taxon>
        <taxon>Pseudomonadota</taxon>
        <taxon>Alphaproteobacteria</taxon>
        <taxon>Sphingomonadales</taxon>
        <taxon>Sphingomonadaceae</taxon>
        <taxon>Sphingomonas</taxon>
    </lineage>
</organism>
<gene>
    <name evidence="4" type="ORF">G7077_03080</name>
</gene>
<name>A0A6G7YT34_9SPHN</name>
<accession>A0A6G7YT34</accession>
<comment type="similarity">
    <text evidence="1 2">Belongs to the outer membrane factor (OMF) (TC 1.B.17) family.</text>
</comment>
<dbReference type="InterPro" id="IPR003423">
    <property type="entry name" value="OMP_efflux"/>
</dbReference>
<dbReference type="NCBIfam" id="TIGR01845">
    <property type="entry name" value="outer_NodT"/>
    <property type="match status" value="1"/>
</dbReference>
<dbReference type="PANTHER" id="PTHR30203">
    <property type="entry name" value="OUTER MEMBRANE CATION EFFLUX PROTEIN"/>
    <property type="match status" value="1"/>
</dbReference>
<dbReference type="GO" id="GO:0005886">
    <property type="term" value="C:plasma membrane"/>
    <property type="evidence" value="ECO:0007669"/>
    <property type="project" value="UniProtKB-SubCell"/>
</dbReference>
<dbReference type="PANTHER" id="PTHR30203:SF32">
    <property type="entry name" value="CATION EFFLUX SYSTEM PROTEIN CUSC"/>
    <property type="match status" value="1"/>
</dbReference>
<reference evidence="4 5" key="1">
    <citation type="submission" date="2020-03" db="EMBL/GenBank/DDBJ databases">
        <title>Sphingomonas sp. nov., isolated from fish.</title>
        <authorList>
            <person name="Hyun D.-W."/>
            <person name="Bae J.-W."/>
        </authorList>
    </citation>
    <scope>NUCLEOTIDE SEQUENCE [LARGE SCALE GENOMIC DNA]</scope>
    <source>
        <strain evidence="4 5">HDW15B</strain>
    </source>
</reference>
<protein>
    <submittedName>
        <fullName evidence="4">Efflux transporter outer membrane subunit</fullName>
    </submittedName>
</protein>
<keyword evidence="2" id="KW-0472">Membrane</keyword>